<sequence>MYTAALLSALWEDINAGEFTSQFYGGASNVSSGSLSVNSSAQSDANEDAGNGLQLSYYVAIQGEGEARRLHVLLRVGDGSEVPDKLWMYSFS</sequence>
<dbReference type="Proteomes" id="UP000004221">
    <property type="component" value="Unassembled WGS sequence"/>
</dbReference>
<evidence type="ECO:0000313" key="1">
    <source>
        <dbReference type="EMBL" id="CCF85921.1"/>
    </source>
</evidence>
<proteinExistence type="predicted"/>
<accession>I4EMK8</accession>
<dbReference type="EMBL" id="CAGS01000574">
    <property type="protein sequence ID" value="CCF85921.1"/>
    <property type="molecule type" value="Genomic_DNA"/>
</dbReference>
<reference evidence="1 2" key="1">
    <citation type="journal article" date="2012" name="ISME J.">
        <title>Nitrification expanded: discovery, physiology and genomics of a nitrite-oxidizing bacterium from the phylum Chloroflexi.</title>
        <authorList>
            <person name="Sorokin D.Y."/>
            <person name="Lucker S."/>
            <person name="Vejmelkova D."/>
            <person name="Kostrikina N.A."/>
            <person name="Kleerebezem R."/>
            <person name="Rijpstra W.I."/>
            <person name="Damste J.S."/>
            <person name="Le Paslier D."/>
            <person name="Muyzer G."/>
            <person name="Wagner M."/>
            <person name="van Loosdrecht M.C."/>
            <person name="Daims H."/>
        </authorList>
    </citation>
    <scope>NUCLEOTIDE SEQUENCE [LARGE SCALE GENOMIC DNA]</scope>
    <source>
        <strain evidence="2">none</strain>
    </source>
</reference>
<name>I4EMK8_9BACT</name>
<gene>
    <name evidence="1" type="ORF">NITHO_6150005</name>
</gene>
<evidence type="ECO:0000313" key="2">
    <source>
        <dbReference type="Proteomes" id="UP000004221"/>
    </source>
</evidence>
<comment type="caution">
    <text evidence="1">The sequence shown here is derived from an EMBL/GenBank/DDBJ whole genome shotgun (WGS) entry which is preliminary data.</text>
</comment>
<organism evidence="1 2">
    <name type="scientific">Nitrolancea hollandica Lb</name>
    <dbReference type="NCBI Taxonomy" id="1129897"/>
    <lineage>
        <taxon>Bacteria</taxon>
        <taxon>Pseudomonadati</taxon>
        <taxon>Thermomicrobiota</taxon>
        <taxon>Thermomicrobia</taxon>
        <taxon>Sphaerobacterales</taxon>
        <taxon>Sphaerobacterineae</taxon>
        <taxon>Sphaerobacteraceae</taxon>
        <taxon>Nitrolancea</taxon>
    </lineage>
</organism>
<keyword evidence="2" id="KW-1185">Reference proteome</keyword>
<protein>
    <submittedName>
        <fullName evidence="1">Uncharacterized protein</fullName>
    </submittedName>
</protein>
<dbReference type="AlphaFoldDB" id="I4EMK8"/>